<feature type="compositionally biased region" description="Basic and acidic residues" evidence="5">
    <location>
        <begin position="1"/>
        <end position="17"/>
    </location>
</feature>
<dbReference type="GO" id="GO:0008380">
    <property type="term" value="P:RNA splicing"/>
    <property type="evidence" value="ECO:0007669"/>
    <property type="project" value="UniProtKB-KW"/>
</dbReference>
<feature type="compositionally biased region" description="Basic and acidic residues" evidence="5">
    <location>
        <begin position="721"/>
        <end position="757"/>
    </location>
</feature>
<sequence length="1348" mass="152435">MNEVNKQKENRDGHETLVNEEGSAARTRPTSVEEIRLRRKRKESLENVKEETVGAAQLLGYDLVEKASDYHESKNLRREEHVEDSSRKEKEAISRCREEKIEKPMKEDPVGAAQLPDKNLVEKVLDCHESEKGYDRSEKLSHEELVMDSSRKKEEAISSSREEKLDKPIKDDLVGTAQLLGNDLVEKVPEYHVSEKEHDGSKNVRREERVKDSLRKKEDITSSSRDETPMKEDHVGAAQLRGNDIVEKVSDNHASEKGHDKSNKVRREEHVKDSSRKKEDYISSFREEKSRKEDHVGAAMLLGHDIVDKFSDYHASEKRHDRSKKVRRDEHVKESSRKKEDATSGSTEEKSMKEDHAGAAQLLGHDIVEKVSDYHASEKGHDRSTKVRREERVKDSSRKKEDATSGSREERVDNSTKEDPVGAAQLLGNDFVEKVSDYHTSERGHERSKKVRREERVKDNSRKKEEAISSSRGEKPIKEDHVGAAQLLGNDLVEMVSDYHETEKGYDRSKKLSREERVKDSSRKKEEAISSSREENLDKQKKDESTSNRKRKAEGECSTAETESIEEHSKDRRGKKEETNSNCREERRDKKMKKEDLASNRKIEGEIPTTETKTMTDRDGLCSKKRLRSLVVADVPRDESSIKPDNGDKRKNQNGNHKKNREINMSKRHDPGKVHSVEVSERWERREQPKSRQRDLREKRRRSRSRDHGQDRQKRSSPLPRAEKATSRHKRNHEERSENVVKDRSGKHHCNDNEDKVTSTVSNKSRRYSASKSELGGYSPRKRREQASTKAASPPNLSSEKKSAKWGLAATVTAGMFSDSVFSGLQAATQTAYPTISEASLTLLKPLMVMDAPFRTPPARQTTSFDSVQLTESTRRMRRLYAENVPDSASEKSLIECFNGYMLSSGSNHIKGSEPCISCIINKEKSQALVEFLTPQDASAALSLDGCSFAGSNLKIRRPKDYVRTTGVYVGYVIIHIQEGFQTVAIFMQNGELEKKEPAANAVSDNVEDSSNKIFIGGFSKAISSEMLMEIVSVFGPLKAYRFVSNNDLNQRCAFLEYTDGSVTLKACAGLNGMRLGGSVITAVCAFPDASSVAVNENPPFYGIPSHAKPLLGKPKNILKLKNVVDPEDLTSFSEQEVKEILEDVRLECARFGVIKSINILEHKSKDITVSETNPLLNLESTDSKEMNVSVIEEKDEGSEKAEDIADNVDLAEVVMPDSLTGEDKLCEPCSDTAAETSTQENEDLHSTEQEHCEKIVEESAQAEAENPQEVASVRTVKTRWDAGDKIEEEQEEDPEDVFETGCIFIEYRRPEATCDAAHSLHGRLYDNRIVKAEYVSKELYQIRFPSG</sequence>
<evidence type="ECO:0000256" key="4">
    <source>
        <dbReference type="PROSITE-ProRule" id="PRU00176"/>
    </source>
</evidence>
<dbReference type="Proteomes" id="UP000516314">
    <property type="component" value="Chromosome 2"/>
</dbReference>
<keyword evidence="1" id="KW-0507">mRNA processing</keyword>
<evidence type="ECO:0000313" key="7">
    <source>
        <dbReference type="EMBL" id="CAD5320244.1"/>
    </source>
</evidence>
<gene>
    <name evidence="7" type="ORF">AT9943_LOCUS8379</name>
</gene>
<protein>
    <submittedName>
        <fullName evidence="7">(thale cress) hypothetical protein</fullName>
    </submittedName>
</protein>
<feature type="region of interest" description="Disordered" evidence="5">
    <location>
        <begin position="500"/>
        <end position="804"/>
    </location>
</feature>
<dbReference type="Pfam" id="PF00076">
    <property type="entry name" value="RRM_1"/>
    <property type="match status" value="1"/>
</dbReference>
<feature type="compositionally biased region" description="Basic and acidic residues" evidence="5">
    <location>
        <begin position="565"/>
        <end position="605"/>
    </location>
</feature>
<dbReference type="InterPro" id="IPR035979">
    <property type="entry name" value="RBD_domain_sf"/>
</dbReference>
<name>A0A7G2ED07_ARATH</name>
<keyword evidence="3" id="KW-0508">mRNA splicing</keyword>
<dbReference type="SMART" id="SM00360">
    <property type="entry name" value="RRM"/>
    <property type="match status" value="2"/>
</dbReference>
<feature type="compositionally biased region" description="Basic and acidic residues" evidence="5">
    <location>
        <begin position="244"/>
        <end position="296"/>
    </location>
</feature>
<dbReference type="GO" id="GO:0003723">
    <property type="term" value="F:RNA binding"/>
    <property type="evidence" value="ECO:0007669"/>
    <property type="project" value="UniProtKB-UniRule"/>
</dbReference>
<dbReference type="FunFam" id="3.30.70.330:FF:001525">
    <property type="entry name" value="RNA-binding (RRM/RBD/RNP motifs) family protein"/>
    <property type="match status" value="1"/>
</dbReference>
<dbReference type="EMBL" id="LR881467">
    <property type="protein sequence ID" value="CAD5320244.1"/>
    <property type="molecule type" value="Genomic_DNA"/>
</dbReference>
<feature type="region of interest" description="Disordered" evidence="5">
    <location>
        <begin position="313"/>
        <end position="483"/>
    </location>
</feature>
<dbReference type="GO" id="GO:0006397">
    <property type="term" value="P:mRNA processing"/>
    <property type="evidence" value="ECO:0007669"/>
    <property type="project" value="UniProtKB-KW"/>
</dbReference>
<dbReference type="InterPro" id="IPR012677">
    <property type="entry name" value="Nucleotide-bd_a/b_plait_sf"/>
</dbReference>
<feature type="region of interest" description="Disordered" evidence="5">
    <location>
        <begin position="1"/>
        <end position="33"/>
    </location>
</feature>
<dbReference type="PROSITE" id="PS50102">
    <property type="entry name" value="RRM"/>
    <property type="match status" value="2"/>
</dbReference>
<proteinExistence type="predicted"/>
<feature type="compositionally biased region" description="Basic and acidic residues" evidence="5">
    <location>
        <begin position="70"/>
        <end position="109"/>
    </location>
</feature>
<evidence type="ECO:0000259" key="6">
    <source>
        <dbReference type="PROSITE" id="PS50102"/>
    </source>
</evidence>
<evidence type="ECO:0000256" key="1">
    <source>
        <dbReference type="ARBA" id="ARBA00022664"/>
    </source>
</evidence>
<feature type="domain" description="RRM" evidence="6">
    <location>
        <begin position="1012"/>
        <end position="1088"/>
    </location>
</feature>
<dbReference type="SMR" id="A0A7G2ED07"/>
<keyword evidence="2 4" id="KW-0694">RNA-binding</keyword>
<organism evidence="7 8">
    <name type="scientific">Arabidopsis thaliana</name>
    <name type="common">Mouse-ear cress</name>
    <dbReference type="NCBI Taxonomy" id="3702"/>
    <lineage>
        <taxon>Eukaryota</taxon>
        <taxon>Viridiplantae</taxon>
        <taxon>Streptophyta</taxon>
        <taxon>Embryophyta</taxon>
        <taxon>Tracheophyta</taxon>
        <taxon>Spermatophyta</taxon>
        <taxon>Magnoliopsida</taxon>
        <taxon>eudicotyledons</taxon>
        <taxon>Gunneridae</taxon>
        <taxon>Pentapetalae</taxon>
        <taxon>rosids</taxon>
        <taxon>malvids</taxon>
        <taxon>Brassicales</taxon>
        <taxon>Brassicaceae</taxon>
        <taxon>Camelineae</taxon>
        <taxon>Arabidopsis</taxon>
    </lineage>
</organism>
<evidence type="ECO:0000256" key="2">
    <source>
        <dbReference type="ARBA" id="ARBA00022884"/>
    </source>
</evidence>
<feature type="compositionally biased region" description="Polar residues" evidence="5">
    <location>
        <begin position="788"/>
        <end position="798"/>
    </location>
</feature>
<dbReference type="SUPFAM" id="SSF54928">
    <property type="entry name" value="RNA-binding domain, RBD"/>
    <property type="match status" value="3"/>
</dbReference>
<dbReference type="FunFam" id="3.30.70.330:FF:000879">
    <property type="entry name" value="Splicing factor U2af large subunit A"/>
    <property type="match status" value="1"/>
</dbReference>
<feature type="compositionally biased region" description="Basic and acidic residues" evidence="5">
    <location>
        <begin position="327"/>
        <end position="357"/>
    </location>
</feature>
<feature type="compositionally biased region" description="Basic and acidic residues" evidence="5">
    <location>
        <begin position="661"/>
        <end position="698"/>
    </location>
</feature>
<dbReference type="InterPro" id="IPR000504">
    <property type="entry name" value="RRM_dom"/>
</dbReference>
<feature type="compositionally biased region" description="Basic and acidic residues" evidence="5">
    <location>
        <begin position="431"/>
        <end position="445"/>
    </location>
</feature>
<feature type="compositionally biased region" description="Basic and acidic residues" evidence="5">
    <location>
        <begin position="190"/>
        <end position="235"/>
    </location>
</feature>
<feature type="compositionally biased region" description="Basic and acidic residues" evidence="5">
    <location>
        <begin position="500"/>
        <end position="547"/>
    </location>
</feature>
<feature type="region of interest" description="Disordered" evidence="5">
    <location>
        <begin position="70"/>
        <end position="117"/>
    </location>
</feature>
<evidence type="ECO:0000256" key="5">
    <source>
        <dbReference type="SAM" id="MobiDB-lite"/>
    </source>
</evidence>
<accession>A0A7G2ED07</accession>
<feature type="compositionally biased region" description="Basic and acidic residues" evidence="5">
    <location>
        <begin position="452"/>
        <end position="482"/>
    </location>
</feature>
<evidence type="ECO:0000313" key="8">
    <source>
        <dbReference type="Proteomes" id="UP000516314"/>
    </source>
</evidence>
<feature type="compositionally biased region" description="Basic and acidic residues" evidence="5">
    <location>
        <begin position="366"/>
        <end position="420"/>
    </location>
</feature>
<dbReference type="Gene3D" id="3.30.70.330">
    <property type="match status" value="4"/>
</dbReference>
<dbReference type="PANTHER" id="PTHR23139">
    <property type="entry name" value="RNA-BINDING PROTEIN"/>
    <property type="match status" value="1"/>
</dbReference>
<feature type="region of interest" description="Disordered" evidence="5">
    <location>
        <begin position="190"/>
        <end position="296"/>
    </location>
</feature>
<feature type="region of interest" description="Disordered" evidence="5">
    <location>
        <begin position="131"/>
        <end position="171"/>
    </location>
</feature>
<evidence type="ECO:0000256" key="3">
    <source>
        <dbReference type="ARBA" id="ARBA00023187"/>
    </source>
</evidence>
<reference evidence="7 8" key="1">
    <citation type="submission" date="2020-09" db="EMBL/GenBank/DDBJ databases">
        <authorList>
            <person name="Ashkenazy H."/>
        </authorList>
    </citation>
    <scope>NUCLEOTIDE SEQUENCE [LARGE SCALE GENOMIC DNA]</scope>
    <source>
        <strain evidence="8">cv. Cdm-0</strain>
    </source>
</reference>
<feature type="compositionally biased region" description="Basic and acidic residues" evidence="5">
    <location>
        <begin position="635"/>
        <end position="651"/>
    </location>
</feature>
<feature type="domain" description="RRM" evidence="6">
    <location>
        <begin position="878"/>
        <end position="961"/>
    </location>
</feature>